<dbReference type="InterPro" id="IPR020843">
    <property type="entry name" value="ER"/>
</dbReference>
<dbReference type="InterPro" id="IPR052711">
    <property type="entry name" value="Zinc_ADH-like"/>
</dbReference>
<dbReference type="Proteomes" id="UP001370348">
    <property type="component" value="Chromosome"/>
</dbReference>
<dbReference type="Pfam" id="PF00107">
    <property type="entry name" value="ADH_zinc_N"/>
    <property type="match status" value="1"/>
</dbReference>
<reference evidence="2 3" key="1">
    <citation type="submission" date="2021-12" db="EMBL/GenBank/DDBJ databases">
        <title>Discovery of the Pendulisporaceae a myxobacterial family with distinct sporulation behavior and unique specialized metabolism.</title>
        <authorList>
            <person name="Garcia R."/>
            <person name="Popoff A."/>
            <person name="Bader C.D."/>
            <person name="Loehr J."/>
            <person name="Walesch S."/>
            <person name="Walt C."/>
            <person name="Boldt J."/>
            <person name="Bunk B."/>
            <person name="Haeckl F.J.F.P.J."/>
            <person name="Gunesch A.P."/>
            <person name="Birkelbach J."/>
            <person name="Nuebel U."/>
            <person name="Pietschmann T."/>
            <person name="Bach T."/>
            <person name="Mueller R."/>
        </authorList>
    </citation>
    <scope>NUCLEOTIDE SEQUENCE [LARGE SCALE GENOMIC DNA]</scope>
    <source>
        <strain evidence="2 3">MSr11954</strain>
    </source>
</reference>
<dbReference type="Gene3D" id="3.40.50.720">
    <property type="entry name" value="NAD(P)-binding Rossmann-like Domain"/>
    <property type="match status" value="1"/>
</dbReference>
<dbReference type="InterPro" id="IPR011032">
    <property type="entry name" value="GroES-like_sf"/>
</dbReference>
<dbReference type="InterPro" id="IPR036291">
    <property type="entry name" value="NAD(P)-bd_dom_sf"/>
</dbReference>
<evidence type="ECO:0000313" key="2">
    <source>
        <dbReference type="EMBL" id="WXB18038.1"/>
    </source>
</evidence>
<evidence type="ECO:0000313" key="3">
    <source>
        <dbReference type="Proteomes" id="UP001370348"/>
    </source>
</evidence>
<keyword evidence="3" id="KW-1185">Reference proteome</keyword>
<dbReference type="PANTHER" id="PTHR45033">
    <property type="match status" value="1"/>
</dbReference>
<dbReference type="CDD" id="cd08276">
    <property type="entry name" value="MDR7"/>
    <property type="match status" value="1"/>
</dbReference>
<dbReference type="Gene3D" id="3.90.180.10">
    <property type="entry name" value="Medium-chain alcohol dehydrogenases, catalytic domain"/>
    <property type="match status" value="1"/>
</dbReference>
<proteinExistence type="predicted"/>
<dbReference type="SUPFAM" id="SSF51735">
    <property type="entry name" value="NAD(P)-binding Rossmann-fold domains"/>
    <property type="match status" value="1"/>
</dbReference>
<dbReference type="InterPro" id="IPR013154">
    <property type="entry name" value="ADH-like_N"/>
</dbReference>
<protein>
    <submittedName>
        <fullName evidence="2">NAD(P)-dependent alcohol dehydrogenase</fullName>
    </submittedName>
</protein>
<accession>A0ABZ2M460</accession>
<dbReference type="SUPFAM" id="SSF50129">
    <property type="entry name" value="GroES-like"/>
    <property type="match status" value="1"/>
</dbReference>
<dbReference type="EMBL" id="CP089984">
    <property type="protein sequence ID" value="WXB18038.1"/>
    <property type="molecule type" value="Genomic_DNA"/>
</dbReference>
<gene>
    <name evidence="2" type="ORF">LZC94_12350</name>
</gene>
<dbReference type="SMART" id="SM00829">
    <property type="entry name" value="PKS_ER"/>
    <property type="match status" value="1"/>
</dbReference>
<evidence type="ECO:0000259" key="1">
    <source>
        <dbReference type="SMART" id="SM00829"/>
    </source>
</evidence>
<dbReference type="RefSeq" id="WP_394827678.1">
    <property type="nucleotide sequence ID" value="NZ_CP089984.1"/>
</dbReference>
<organism evidence="2 3">
    <name type="scientific">Pendulispora albinea</name>
    <dbReference type="NCBI Taxonomy" id="2741071"/>
    <lineage>
        <taxon>Bacteria</taxon>
        <taxon>Pseudomonadati</taxon>
        <taxon>Myxococcota</taxon>
        <taxon>Myxococcia</taxon>
        <taxon>Myxococcales</taxon>
        <taxon>Sorangiineae</taxon>
        <taxon>Pendulisporaceae</taxon>
        <taxon>Pendulispora</taxon>
    </lineage>
</organism>
<feature type="domain" description="Enoyl reductase (ER)" evidence="1">
    <location>
        <begin position="11"/>
        <end position="342"/>
    </location>
</feature>
<dbReference type="PANTHER" id="PTHR45033:SF2">
    <property type="entry name" value="ZINC-TYPE ALCOHOL DEHYDROGENASE-LIKE PROTEIN C1773.06C"/>
    <property type="match status" value="1"/>
</dbReference>
<sequence>MKAWIIDGKFGFDALKIVERETPKPRRGEVLVRVRAASLNYRDLTFVEGNANPDHPLPLIPVADGAGEVAAVGEGVTRAKVGDRVTWTFASWLGGRPTTTNMFDATPGGLYVLGLGRPPTQGALAEYAVFDQERIVHIPEHLSFEEASTLPIAGVTAWHALFGEHPVRSGDTVLVQGTGGVATFAIQLARAAGARVIVTSSSDEKLARAREIGAHEGINYKKTPAWDQRALELTDGRGVDVVVDVSGAELGRSVNALRVDGQVSVIGFLSGFAAQVDILPLLMKNARIQGIFVGPRDWFEDLNSALVRHRIHPIIDRTYPFEKAAEAIAQLRSGNYVGKLVIKGV</sequence>
<dbReference type="InterPro" id="IPR013149">
    <property type="entry name" value="ADH-like_C"/>
</dbReference>
<dbReference type="Pfam" id="PF08240">
    <property type="entry name" value="ADH_N"/>
    <property type="match status" value="1"/>
</dbReference>
<name>A0ABZ2M460_9BACT</name>